<dbReference type="PANTHER" id="PTHR31662:SF33">
    <property type="entry name" value="DNA-BINDING STOREKEEPER PROTEIN TRANSCRIPTIONAL REGULATOR-LIKE PROTEIN"/>
    <property type="match status" value="1"/>
</dbReference>
<dbReference type="AlphaFoldDB" id="A0AAE1VAC6"/>
<dbReference type="InterPro" id="IPR007592">
    <property type="entry name" value="GEBP"/>
</dbReference>
<dbReference type="Pfam" id="PF04504">
    <property type="entry name" value="GeBP-like_DBD"/>
    <property type="match status" value="1"/>
</dbReference>
<comment type="caution">
    <text evidence="4">The sequence shown here is derived from an EMBL/GenBank/DDBJ whole genome shotgun (WGS) entry which is preliminary data.</text>
</comment>
<evidence type="ECO:0000256" key="2">
    <source>
        <dbReference type="SAM" id="MobiDB-lite"/>
    </source>
</evidence>
<feature type="domain" description="Glabrous enhancer-binding protein-like DBD" evidence="3">
    <location>
        <begin position="102"/>
        <end position="164"/>
    </location>
</feature>
<dbReference type="EMBL" id="JAVYJV010000014">
    <property type="protein sequence ID" value="KAK4354084.1"/>
    <property type="molecule type" value="Genomic_DNA"/>
</dbReference>
<dbReference type="PANTHER" id="PTHR31662">
    <property type="entry name" value="BNAANNG10740D PROTEIN-RELATED"/>
    <property type="match status" value="1"/>
</dbReference>
<dbReference type="Proteomes" id="UP001291623">
    <property type="component" value="Unassembled WGS sequence"/>
</dbReference>
<accession>A0AAE1VAC6</accession>
<comment type="similarity">
    <text evidence="1">Belongs to the GeBP family.</text>
</comment>
<feature type="region of interest" description="Disordered" evidence="2">
    <location>
        <begin position="35"/>
        <end position="63"/>
    </location>
</feature>
<reference evidence="4" key="1">
    <citation type="submission" date="2023-12" db="EMBL/GenBank/DDBJ databases">
        <title>Genome assembly of Anisodus tanguticus.</title>
        <authorList>
            <person name="Wang Y.-J."/>
        </authorList>
    </citation>
    <scope>NUCLEOTIDE SEQUENCE</scope>
    <source>
        <strain evidence="4">KB-2021</strain>
        <tissue evidence="4">Leaf</tissue>
    </source>
</reference>
<dbReference type="GO" id="GO:0006355">
    <property type="term" value="P:regulation of DNA-templated transcription"/>
    <property type="evidence" value="ECO:0007669"/>
    <property type="project" value="InterPro"/>
</dbReference>
<evidence type="ECO:0000256" key="1">
    <source>
        <dbReference type="ARBA" id="ARBA00010820"/>
    </source>
</evidence>
<proteinExistence type="inferred from homology"/>
<dbReference type="InterPro" id="IPR053932">
    <property type="entry name" value="GeBP-like_DBD"/>
</dbReference>
<evidence type="ECO:0000259" key="3">
    <source>
        <dbReference type="Pfam" id="PF04504"/>
    </source>
</evidence>
<sequence>MAKHSFQPFVRDSFFRTNAHSRKRPSFALAGEISQYPHVPPLPRPQFSSDSDTFERDSDSDSDELQYTIKPIIPLKRPQETTAEPNKRIKIWELPNKKPPHKWSEEDQITLLNGLIDFKSQHGKGPYNAYVDMRSFHHYIQKNLKADQLNKWQVTDKVRRLKNKDVVVIMKRNMSLIGCEKMRDLEEKLKKFKDEEDDLRIKREYLITENYEWLRQFGGN</sequence>
<organism evidence="4 5">
    <name type="scientific">Anisodus tanguticus</name>
    <dbReference type="NCBI Taxonomy" id="243964"/>
    <lineage>
        <taxon>Eukaryota</taxon>
        <taxon>Viridiplantae</taxon>
        <taxon>Streptophyta</taxon>
        <taxon>Embryophyta</taxon>
        <taxon>Tracheophyta</taxon>
        <taxon>Spermatophyta</taxon>
        <taxon>Magnoliopsida</taxon>
        <taxon>eudicotyledons</taxon>
        <taxon>Gunneridae</taxon>
        <taxon>Pentapetalae</taxon>
        <taxon>asterids</taxon>
        <taxon>lamiids</taxon>
        <taxon>Solanales</taxon>
        <taxon>Solanaceae</taxon>
        <taxon>Solanoideae</taxon>
        <taxon>Hyoscyameae</taxon>
        <taxon>Anisodus</taxon>
    </lineage>
</organism>
<dbReference type="GO" id="GO:0005634">
    <property type="term" value="C:nucleus"/>
    <property type="evidence" value="ECO:0007669"/>
    <property type="project" value="TreeGrafter"/>
</dbReference>
<evidence type="ECO:0000313" key="4">
    <source>
        <dbReference type="EMBL" id="KAK4354084.1"/>
    </source>
</evidence>
<gene>
    <name evidence="4" type="ORF">RND71_026278</name>
</gene>
<protein>
    <recommendedName>
        <fullName evidence="3">Glabrous enhancer-binding protein-like DBD domain-containing protein</fullName>
    </recommendedName>
</protein>
<name>A0AAE1VAC6_9SOLA</name>
<keyword evidence="5" id="KW-1185">Reference proteome</keyword>
<evidence type="ECO:0000313" key="5">
    <source>
        <dbReference type="Proteomes" id="UP001291623"/>
    </source>
</evidence>